<accession>A0A1J5SVW0</accession>
<evidence type="ECO:0000313" key="1">
    <source>
        <dbReference type="EMBL" id="OIR04174.1"/>
    </source>
</evidence>
<dbReference type="AlphaFoldDB" id="A0A1J5SVW0"/>
<dbReference type="EMBL" id="MLJW01000059">
    <property type="protein sequence ID" value="OIR04174.1"/>
    <property type="molecule type" value="Genomic_DNA"/>
</dbReference>
<reference evidence="1" key="1">
    <citation type="submission" date="2016-10" db="EMBL/GenBank/DDBJ databases">
        <title>Sequence of Gallionella enrichment culture.</title>
        <authorList>
            <person name="Poehlein A."/>
            <person name="Muehling M."/>
            <person name="Daniel R."/>
        </authorList>
    </citation>
    <scope>NUCLEOTIDE SEQUENCE</scope>
</reference>
<gene>
    <name evidence="1" type="ORF">GALL_136560</name>
</gene>
<proteinExistence type="predicted"/>
<protein>
    <submittedName>
        <fullName evidence="1">Uncharacterized protein</fullName>
    </submittedName>
</protein>
<comment type="caution">
    <text evidence="1">The sequence shown here is derived from an EMBL/GenBank/DDBJ whole genome shotgun (WGS) entry which is preliminary data.</text>
</comment>
<name>A0A1J5SVW0_9ZZZZ</name>
<sequence>MGRKTDYIDLAATEYWQETGRPELDSLWIAEFFQDYGELNDFPRHNLVDFYALVQKALTIKIEKAEKLARLQREKSERSAKTPRKP</sequence>
<organism evidence="1">
    <name type="scientific">mine drainage metagenome</name>
    <dbReference type="NCBI Taxonomy" id="410659"/>
    <lineage>
        <taxon>unclassified sequences</taxon>
        <taxon>metagenomes</taxon>
        <taxon>ecological metagenomes</taxon>
    </lineage>
</organism>